<name>A0A0G0GIS8_9BACT</name>
<evidence type="ECO:0000256" key="2">
    <source>
        <dbReference type="SAM" id="Phobius"/>
    </source>
</evidence>
<proteinExistence type="predicted"/>
<keyword evidence="2" id="KW-1133">Transmembrane helix</keyword>
<feature type="domain" description="Predicted membrane protein YciQ-like C-terminal" evidence="4">
    <location>
        <begin position="311"/>
        <end position="531"/>
    </location>
</feature>
<feature type="transmembrane region" description="Helical" evidence="2">
    <location>
        <begin position="257"/>
        <end position="279"/>
    </location>
</feature>
<feature type="compositionally biased region" description="Gly residues" evidence="1">
    <location>
        <begin position="583"/>
        <end position="600"/>
    </location>
</feature>
<evidence type="ECO:0000313" key="6">
    <source>
        <dbReference type="Proteomes" id="UP000034917"/>
    </source>
</evidence>
<dbReference type="Pfam" id="PF09972">
    <property type="entry name" value="DUF2207"/>
    <property type="match status" value="1"/>
</dbReference>
<evidence type="ECO:0000259" key="4">
    <source>
        <dbReference type="Pfam" id="PF20990"/>
    </source>
</evidence>
<organism evidence="5 6">
    <name type="scientific">Candidatus Roizmanbacteria bacterium GW2011_GWC2_37_13</name>
    <dbReference type="NCBI Taxonomy" id="1618486"/>
    <lineage>
        <taxon>Bacteria</taxon>
        <taxon>Candidatus Roizmaniibacteriota</taxon>
    </lineage>
</organism>
<dbReference type="Proteomes" id="UP000034917">
    <property type="component" value="Unassembled WGS sequence"/>
</dbReference>
<feature type="region of interest" description="Disordered" evidence="1">
    <location>
        <begin position="572"/>
        <end position="600"/>
    </location>
</feature>
<dbReference type="InterPro" id="IPR018702">
    <property type="entry name" value="DUF2207"/>
</dbReference>
<protein>
    <recommendedName>
        <fullName evidence="7">DUF2207 domain-containing protein</fullName>
    </recommendedName>
</protein>
<accession>A0A0G0GIS8</accession>
<dbReference type="Pfam" id="PF20990">
    <property type="entry name" value="DUF2207_C"/>
    <property type="match status" value="1"/>
</dbReference>
<dbReference type="AlphaFoldDB" id="A0A0G0GIS8"/>
<dbReference type="EMBL" id="LBSV01000004">
    <property type="protein sequence ID" value="KKQ26015.1"/>
    <property type="molecule type" value="Genomic_DNA"/>
</dbReference>
<evidence type="ECO:0000256" key="1">
    <source>
        <dbReference type="SAM" id="MobiDB-lite"/>
    </source>
</evidence>
<evidence type="ECO:0008006" key="7">
    <source>
        <dbReference type="Google" id="ProtNLM"/>
    </source>
</evidence>
<dbReference type="InterPro" id="IPR048389">
    <property type="entry name" value="YciQ-like_C"/>
</dbReference>
<gene>
    <name evidence="5" type="ORF">US40_C0004G0050</name>
</gene>
<evidence type="ECO:0000259" key="3">
    <source>
        <dbReference type="Pfam" id="PF09972"/>
    </source>
</evidence>
<keyword evidence="2" id="KW-0812">Transmembrane</keyword>
<dbReference type="PATRIC" id="fig|1618486.3.peg.405"/>
<comment type="caution">
    <text evidence="5">The sequence shown here is derived from an EMBL/GenBank/DDBJ whole genome shotgun (WGS) entry which is preliminary data.</text>
</comment>
<evidence type="ECO:0000313" key="5">
    <source>
        <dbReference type="EMBL" id="KKQ26015.1"/>
    </source>
</evidence>
<feature type="domain" description="DUF2207" evidence="3">
    <location>
        <begin position="43"/>
        <end position="233"/>
    </location>
</feature>
<reference evidence="5 6" key="1">
    <citation type="journal article" date="2015" name="Nature">
        <title>rRNA introns, odd ribosomes, and small enigmatic genomes across a large radiation of phyla.</title>
        <authorList>
            <person name="Brown C.T."/>
            <person name="Hug L.A."/>
            <person name="Thomas B.C."/>
            <person name="Sharon I."/>
            <person name="Castelle C.J."/>
            <person name="Singh A."/>
            <person name="Wilkins M.J."/>
            <person name="Williams K.H."/>
            <person name="Banfield J.F."/>
        </authorList>
    </citation>
    <scope>NUCLEOTIDE SEQUENCE [LARGE SCALE GENOMIC DNA]</scope>
</reference>
<keyword evidence="2" id="KW-0472">Membrane</keyword>
<sequence length="600" mass="67776">MISSISKFLVSSLSKYDTILLMKKILICLLLFFALVFTVNAEEIKSFDSRVKINKDGTIDVKETIEYDFGELDRHGIFRNIPYIKTNKDGKKFKLDFSNFSVTDENNFAYKYSRSTVDESIKLKIGDPDRTISGIHTYIIQYKVRGALTYYSDHDELYWNATGNDWEVPITQSTAQVVWPQEIQESEIKVACYTGITGSTETACNFFHDRDKVGISSTRELSSGEGLTVVVGFPIDIVTRLEPKEIISFWDTFIGKLVGLLLGLLALSWYVFLPFFIVYKWWSGGRDPKGTTGVTTAWYNPPKTSEGKRFLTPGEVGALGDETVDLKDISATIIDLARRGYLKIEERKKGDFWLIKLDSQKADSGPLQGKQARMTSFWQVPLSGTRPESLLEYEKLLLDKFFKSKKEIRLKDEYLYEEVEKIKTSLYEQIVAGGLFPKNPQSIRTGYYVLAGIALFTFNLFLAFITFVFGRVMPRKTIEGVNAFNEAKSLKNFLTSQERQLKFQADKQMMFERLLPFAVAFGVEKIWARRFEDLNLKQPDWYQGYSSGYFNSYLFVNSLNSSMKSFRSAATPTRSSSGFSSGFSGGSSGGGGGGGGGGSW</sequence>
<feature type="transmembrane region" description="Helical" evidence="2">
    <location>
        <begin position="447"/>
        <end position="469"/>
    </location>
</feature>